<dbReference type="Pfam" id="PF01196">
    <property type="entry name" value="Ribosomal_L17"/>
    <property type="match status" value="1"/>
</dbReference>
<dbReference type="InterPro" id="IPR047859">
    <property type="entry name" value="Ribosomal_bL17_CS"/>
</dbReference>
<dbReference type="NCBIfam" id="TIGR00059">
    <property type="entry name" value="L17"/>
    <property type="match status" value="1"/>
</dbReference>
<evidence type="ECO:0000256" key="3">
    <source>
        <dbReference type="ARBA" id="ARBA00023274"/>
    </source>
</evidence>
<keyword evidence="3 4" id="KW-0687">Ribonucleoprotein</keyword>
<keyword evidence="7" id="KW-1185">Reference proteome</keyword>
<dbReference type="Proteomes" id="UP000016057">
    <property type="component" value="Unassembled WGS sequence"/>
</dbReference>
<comment type="subunit">
    <text evidence="4">Part of the 50S ribosomal subunit. Contacts protein L32.</text>
</comment>
<evidence type="ECO:0000313" key="7">
    <source>
        <dbReference type="Proteomes" id="UP000016057"/>
    </source>
</evidence>
<dbReference type="PROSITE" id="PS01167">
    <property type="entry name" value="RIBOSOMAL_L17"/>
    <property type="match status" value="1"/>
</dbReference>
<gene>
    <name evidence="4" type="primary">rplQ</name>
    <name evidence="6" type="ORF">C683_0058</name>
</gene>
<dbReference type="GO" id="GO:0006412">
    <property type="term" value="P:translation"/>
    <property type="evidence" value="ECO:0007669"/>
    <property type="project" value="UniProtKB-UniRule"/>
</dbReference>
<dbReference type="STRING" id="1234409.C683_0058"/>
<reference evidence="6 7" key="1">
    <citation type="journal article" date="2013" name="Genome Announc.">
        <title>Draft Genome Sequence of Catellicoccus marimammalium, a Novel Species Commonly Found in Gull Feces.</title>
        <authorList>
            <person name="Weigand M.R."/>
            <person name="Ryu H."/>
            <person name="Bozcek L."/>
            <person name="Konstantinidis K.T."/>
            <person name="Santo Domingo J.W."/>
        </authorList>
    </citation>
    <scope>NUCLEOTIDE SEQUENCE [LARGE SCALE GENOMIC DNA]</scope>
    <source>
        <strain evidence="6 7">M35/04/3</strain>
    </source>
</reference>
<dbReference type="RefSeq" id="WP_009488086.1">
    <property type="nucleotide sequence ID" value="NZ_AMYT01000002.1"/>
</dbReference>
<organism evidence="6 7">
    <name type="scientific">Catellicoccus marimammalium M35/04/3</name>
    <dbReference type="NCBI Taxonomy" id="1234409"/>
    <lineage>
        <taxon>Bacteria</taxon>
        <taxon>Bacillati</taxon>
        <taxon>Bacillota</taxon>
        <taxon>Bacilli</taxon>
        <taxon>Lactobacillales</taxon>
        <taxon>Enterococcaceae</taxon>
        <taxon>Catellicoccus</taxon>
    </lineage>
</organism>
<evidence type="ECO:0000256" key="2">
    <source>
        <dbReference type="ARBA" id="ARBA00022980"/>
    </source>
</evidence>
<name>K8ZAU3_9ENTE</name>
<dbReference type="FunFam" id="3.90.1030.10:FF:000002">
    <property type="entry name" value="50S ribosomal protein L17"/>
    <property type="match status" value="1"/>
</dbReference>
<dbReference type="PATRIC" id="fig|1234409.3.peg.56"/>
<dbReference type="PANTHER" id="PTHR14413:SF16">
    <property type="entry name" value="LARGE RIBOSOMAL SUBUNIT PROTEIN BL17M"/>
    <property type="match status" value="1"/>
</dbReference>
<comment type="similarity">
    <text evidence="1 4 5">Belongs to the bacterial ribosomal protein bL17 family.</text>
</comment>
<dbReference type="GO" id="GO:0022625">
    <property type="term" value="C:cytosolic large ribosomal subunit"/>
    <property type="evidence" value="ECO:0007669"/>
    <property type="project" value="TreeGrafter"/>
</dbReference>
<proteinExistence type="inferred from homology"/>
<dbReference type="AlphaFoldDB" id="K8ZAU3"/>
<dbReference type="EMBL" id="AMYT01000002">
    <property type="protein sequence ID" value="EKU28015.1"/>
    <property type="molecule type" value="Genomic_DNA"/>
</dbReference>
<accession>K8ZAU3</accession>
<evidence type="ECO:0000256" key="5">
    <source>
        <dbReference type="RuleBase" id="RU000660"/>
    </source>
</evidence>
<dbReference type="eggNOG" id="COG0203">
    <property type="taxonomic scope" value="Bacteria"/>
</dbReference>
<dbReference type="OrthoDB" id="9809073at2"/>
<protein>
    <recommendedName>
        <fullName evidence="4">Large ribosomal subunit protein bL17</fullName>
    </recommendedName>
</protein>
<evidence type="ECO:0000256" key="1">
    <source>
        <dbReference type="ARBA" id="ARBA00008777"/>
    </source>
</evidence>
<dbReference type="InterPro" id="IPR036373">
    <property type="entry name" value="Ribosomal_bL17_sf"/>
</dbReference>
<dbReference type="Gene3D" id="3.90.1030.10">
    <property type="entry name" value="Ribosomal protein L17"/>
    <property type="match status" value="1"/>
</dbReference>
<dbReference type="PANTHER" id="PTHR14413">
    <property type="entry name" value="RIBOSOMAL PROTEIN L17"/>
    <property type="match status" value="1"/>
</dbReference>
<dbReference type="HAMAP" id="MF_01368">
    <property type="entry name" value="Ribosomal_bL17"/>
    <property type="match status" value="1"/>
</dbReference>
<keyword evidence="2 4" id="KW-0689">Ribosomal protein</keyword>
<dbReference type="GO" id="GO:0003735">
    <property type="term" value="F:structural constituent of ribosome"/>
    <property type="evidence" value="ECO:0007669"/>
    <property type="project" value="InterPro"/>
</dbReference>
<dbReference type="SUPFAM" id="SSF64263">
    <property type="entry name" value="Prokaryotic ribosomal protein L17"/>
    <property type="match status" value="1"/>
</dbReference>
<evidence type="ECO:0000256" key="4">
    <source>
        <dbReference type="HAMAP-Rule" id="MF_01368"/>
    </source>
</evidence>
<comment type="caution">
    <text evidence="6">The sequence shown here is derived from an EMBL/GenBank/DDBJ whole genome shotgun (WGS) entry which is preliminary data.</text>
</comment>
<dbReference type="InterPro" id="IPR000456">
    <property type="entry name" value="Ribosomal_bL17"/>
</dbReference>
<evidence type="ECO:0000313" key="6">
    <source>
        <dbReference type="EMBL" id="EKU28015.1"/>
    </source>
</evidence>
<sequence length="126" mass="14220">MSYRKLGRTSAQRKALLRDLTTAVIMNGRIETTEARAKEVRRTVEKMITLGKRGDLHARRQAAAFLRCGVVETKLDGEKVVETTSLQKLFNEVAPKYEGRNGGYTRIIKTEPRRGDASQMVILELV</sequence>